<name>A0A0U1AWS6_9MYCO</name>
<evidence type="ECO:0008006" key="4">
    <source>
        <dbReference type="Google" id="ProtNLM"/>
    </source>
</evidence>
<dbReference type="RefSeq" id="WP_005064875.1">
    <property type="nucleotide sequence ID" value="NZ_AP022621.1"/>
</dbReference>
<proteinExistence type="predicted"/>
<dbReference type="AlphaFoldDB" id="A0A0U1AWS6"/>
<gene>
    <name evidence="2" type="ORF">ERS075579_05322</name>
</gene>
<dbReference type="Gene3D" id="3.40.50.410">
    <property type="entry name" value="von Willebrand factor, type A domain"/>
    <property type="match status" value="1"/>
</dbReference>
<feature type="transmembrane region" description="Helical" evidence="1">
    <location>
        <begin position="6"/>
        <end position="31"/>
    </location>
</feature>
<evidence type="ECO:0000313" key="2">
    <source>
        <dbReference type="EMBL" id="CPV73545.1"/>
    </source>
</evidence>
<reference evidence="2 3" key="1">
    <citation type="submission" date="2015-03" db="EMBL/GenBank/DDBJ databases">
        <authorList>
            <person name="Murphy D."/>
        </authorList>
    </citation>
    <scope>NUCLEOTIDE SEQUENCE [LARGE SCALE GENOMIC DNA]</scope>
    <source>
        <strain evidence="2 3">PAP088</strain>
    </source>
</reference>
<dbReference type="InterPro" id="IPR036465">
    <property type="entry name" value="vWFA_dom_sf"/>
</dbReference>
<feature type="transmembrane region" description="Helical" evidence="1">
    <location>
        <begin position="316"/>
        <end position="336"/>
    </location>
</feature>
<dbReference type="SUPFAM" id="SSF53300">
    <property type="entry name" value="vWA-like"/>
    <property type="match status" value="1"/>
</dbReference>
<feature type="transmembrane region" description="Helical" evidence="1">
    <location>
        <begin position="43"/>
        <end position="61"/>
    </location>
</feature>
<organism evidence="2 3">
    <name type="scientific">Mycobacteroides abscessus</name>
    <dbReference type="NCBI Taxonomy" id="36809"/>
    <lineage>
        <taxon>Bacteria</taxon>
        <taxon>Bacillati</taxon>
        <taxon>Actinomycetota</taxon>
        <taxon>Actinomycetes</taxon>
        <taxon>Mycobacteriales</taxon>
        <taxon>Mycobacteriaceae</taxon>
        <taxon>Mycobacteroides</taxon>
    </lineage>
</organism>
<keyword evidence="1" id="KW-1133">Transmembrane helix</keyword>
<keyword evidence="1" id="KW-0812">Transmembrane</keyword>
<dbReference type="EMBL" id="CSWP01000015">
    <property type="protein sequence ID" value="CPV73545.1"/>
    <property type="molecule type" value="Genomic_DNA"/>
</dbReference>
<dbReference type="Proteomes" id="UP000045782">
    <property type="component" value="Unassembled WGS sequence"/>
</dbReference>
<accession>A0A0U1AWS6</accession>
<evidence type="ECO:0000256" key="1">
    <source>
        <dbReference type="SAM" id="Phobius"/>
    </source>
</evidence>
<protein>
    <recommendedName>
        <fullName evidence="4">VWA domain-containing protein</fullName>
    </recommendedName>
</protein>
<evidence type="ECO:0000313" key="3">
    <source>
        <dbReference type="Proteomes" id="UP000045782"/>
    </source>
</evidence>
<sequence>MTFEPVLPWWIFIVLAVVIVALRMYTLYRVLVVVGGGSQRKVVLRWSLLTLAIVSVFAAAARPGIEPTRHVLTESHAVAAANSNVNVFFVVDRSINSRAEDYGNGQFRMAGIRADMDAVVNQYPQGRFSITSFATGARVDWPLSEDIWSLRALLKGYSAYVSELDSVYRVEVAAAGDELRGQLELARRQYPGSSNVVFYLGEGAGASRQPAKSFDIPANLVDGGAVLGYGTTDGGAVASQLAANGEKTYFQNAAGTGPFLSILDERSLKDIAEQLHVRYVHRVQGDSIAPVIPALDPSAATSQQRSISLPGSRTEFYWVFTGIAMVLMFYELFAMVREYRTSRITRVRPT</sequence>
<keyword evidence="1" id="KW-0472">Membrane</keyword>